<reference evidence="2" key="1">
    <citation type="submission" date="2017-02" db="EMBL/GenBank/DDBJ databases">
        <authorList>
            <person name="Varghese N."/>
            <person name="Submissions S."/>
        </authorList>
    </citation>
    <scope>NUCLEOTIDE SEQUENCE [LARGE SCALE GENOMIC DNA]</scope>
    <source>
        <strain evidence="2">DSM 22385</strain>
    </source>
</reference>
<organism evidence="1 2">
    <name type="scientific">Daejeonella lutea</name>
    <dbReference type="NCBI Taxonomy" id="572036"/>
    <lineage>
        <taxon>Bacteria</taxon>
        <taxon>Pseudomonadati</taxon>
        <taxon>Bacteroidota</taxon>
        <taxon>Sphingobacteriia</taxon>
        <taxon>Sphingobacteriales</taxon>
        <taxon>Sphingobacteriaceae</taxon>
        <taxon>Daejeonella</taxon>
    </lineage>
</organism>
<protein>
    <submittedName>
        <fullName evidence="1">Uncharacterized protein</fullName>
    </submittedName>
</protein>
<sequence>MAQKRFSDAVELAMVRFKQPGLNEIYFVKASPLGFSLVLEPDNYRIYE</sequence>
<proteinExistence type="predicted"/>
<evidence type="ECO:0000313" key="2">
    <source>
        <dbReference type="Proteomes" id="UP000189981"/>
    </source>
</evidence>
<name>A0A1T5AUI2_9SPHI</name>
<dbReference type="AlphaFoldDB" id="A0A1T5AUI2"/>
<accession>A0A1T5AUI2</accession>
<evidence type="ECO:0000313" key="1">
    <source>
        <dbReference type="EMBL" id="SKB38253.1"/>
    </source>
</evidence>
<dbReference type="EMBL" id="FUYR01000001">
    <property type="protein sequence ID" value="SKB38253.1"/>
    <property type="molecule type" value="Genomic_DNA"/>
</dbReference>
<dbReference type="Proteomes" id="UP000189981">
    <property type="component" value="Unassembled WGS sequence"/>
</dbReference>
<keyword evidence="2" id="KW-1185">Reference proteome</keyword>
<gene>
    <name evidence="1" type="ORF">SAMN05661099_1018</name>
</gene>